<sequence length="555" mass="59823">MAASTHDGGSGPTSIGKVIGATADVHRTGQQIERARDAYRDYAAVEEKPSKAEAFGWHLYGFCTYFVQTTLIPVLFPLIISQTVSDVPEPAHGWTHSSRGFPCSQKEMRLSCNVMQFAPPTSPTTFGFVGSRYEALVHRSVKVGSSGISPLEWTSISWLIGLILSAPLLSFVSVHLDHGHAQQLLAGAATLAGAFFCLPTGFFRTPWIFPLYIAPIVAASGVAAAFHTRNLGLMIRGYSGPTLLRHQFQARRSVSGWLSLYATAAGCFGSAMISAFTYHMLEQKEKFISLWVVSIFSGIMWLTGILYVITTYRPGEDCAPPAAHTYVLSVFRYPHAIGSLVSVFFSSFTTMCIFTGAVLYLAGELCLKPVDVLFFWLVYFLIPVLALPALQPLQQLIKASSVKMKLLGFLLSMVTAGVGFYFRKKSWSKGHVLFLAAIQSIATGILYAFGRILVVDCAPRGKEGVFAAWFSWTRAVGTCAGFAIASAVPGSVSTSFGVAFCIGLIGAVMLVFGNVSDFGGALAAGNVKDDNEKGSPVHGLDRQIIGKDNAHRDTA</sequence>
<feature type="transmembrane region" description="Helical" evidence="1">
    <location>
        <begin position="57"/>
        <end position="80"/>
    </location>
</feature>
<feature type="transmembrane region" description="Helical" evidence="1">
    <location>
        <begin position="155"/>
        <end position="172"/>
    </location>
</feature>
<feature type="transmembrane region" description="Helical" evidence="1">
    <location>
        <begin position="184"/>
        <end position="203"/>
    </location>
</feature>
<feature type="transmembrane region" description="Helical" evidence="1">
    <location>
        <begin position="402"/>
        <end position="422"/>
    </location>
</feature>
<organism evidence="2 3">
    <name type="scientific">Punica granatum</name>
    <name type="common">Pomegranate</name>
    <dbReference type="NCBI Taxonomy" id="22663"/>
    <lineage>
        <taxon>Eukaryota</taxon>
        <taxon>Viridiplantae</taxon>
        <taxon>Streptophyta</taxon>
        <taxon>Embryophyta</taxon>
        <taxon>Tracheophyta</taxon>
        <taxon>Spermatophyta</taxon>
        <taxon>Magnoliopsida</taxon>
        <taxon>eudicotyledons</taxon>
        <taxon>Gunneridae</taxon>
        <taxon>Pentapetalae</taxon>
        <taxon>rosids</taxon>
        <taxon>malvids</taxon>
        <taxon>Myrtales</taxon>
        <taxon>Lythraceae</taxon>
        <taxon>Punica</taxon>
    </lineage>
</organism>
<evidence type="ECO:0000256" key="1">
    <source>
        <dbReference type="SAM" id="Phobius"/>
    </source>
</evidence>
<keyword evidence="1" id="KW-0812">Transmembrane</keyword>
<feature type="transmembrane region" description="Helical" evidence="1">
    <location>
        <begin position="258"/>
        <end position="281"/>
    </location>
</feature>
<accession>A0A218VWR0</accession>
<feature type="transmembrane region" description="Helical" evidence="1">
    <location>
        <begin position="209"/>
        <end position="226"/>
    </location>
</feature>
<dbReference type="SUPFAM" id="SSF103473">
    <property type="entry name" value="MFS general substrate transporter"/>
    <property type="match status" value="1"/>
</dbReference>
<dbReference type="PANTHER" id="PTHR37891">
    <property type="entry name" value="OS06G0113900 PROTEIN"/>
    <property type="match status" value="1"/>
</dbReference>
<feature type="transmembrane region" description="Helical" evidence="1">
    <location>
        <begin position="466"/>
        <end position="488"/>
    </location>
</feature>
<proteinExistence type="predicted"/>
<keyword evidence="1" id="KW-1133">Transmembrane helix</keyword>
<evidence type="ECO:0000313" key="2">
    <source>
        <dbReference type="EMBL" id="OWM65004.1"/>
    </source>
</evidence>
<dbReference type="InterPro" id="IPR036259">
    <property type="entry name" value="MFS_trans_sf"/>
</dbReference>
<reference evidence="3" key="1">
    <citation type="journal article" date="2017" name="Plant J.">
        <title>The pomegranate (Punica granatum L.) genome and the genomics of punicalagin biosynthesis.</title>
        <authorList>
            <person name="Qin G."/>
            <person name="Xu C."/>
            <person name="Ming R."/>
            <person name="Tang H."/>
            <person name="Guyot R."/>
            <person name="Kramer E.M."/>
            <person name="Hu Y."/>
            <person name="Yi X."/>
            <person name="Qi Y."/>
            <person name="Xu X."/>
            <person name="Gao Z."/>
            <person name="Pan H."/>
            <person name="Jian J."/>
            <person name="Tian Y."/>
            <person name="Yue Z."/>
            <person name="Xu Y."/>
        </authorList>
    </citation>
    <scope>NUCLEOTIDE SEQUENCE [LARGE SCALE GENOMIC DNA]</scope>
    <source>
        <strain evidence="3">cv. Dabenzi</strain>
    </source>
</reference>
<dbReference type="EMBL" id="MTKT01005739">
    <property type="protein sequence ID" value="OWM65004.1"/>
    <property type="molecule type" value="Genomic_DNA"/>
</dbReference>
<dbReference type="Proteomes" id="UP000197138">
    <property type="component" value="Unassembled WGS sequence"/>
</dbReference>
<feature type="transmembrane region" description="Helical" evidence="1">
    <location>
        <begin position="434"/>
        <end position="454"/>
    </location>
</feature>
<feature type="transmembrane region" description="Helical" evidence="1">
    <location>
        <begin position="494"/>
        <end position="512"/>
    </location>
</feature>
<evidence type="ECO:0000313" key="3">
    <source>
        <dbReference type="Proteomes" id="UP000197138"/>
    </source>
</evidence>
<feature type="transmembrane region" description="Helical" evidence="1">
    <location>
        <begin position="340"/>
        <end position="361"/>
    </location>
</feature>
<dbReference type="AlphaFoldDB" id="A0A218VWR0"/>
<feature type="transmembrane region" description="Helical" evidence="1">
    <location>
        <begin position="373"/>
        <end position="390"/>
    </location>
</feature>
<dbReference type="PANTHER" id="PTHR37891:SF1">
    <property type="entry name" value="OS06G0113900 PROTEIN"/>
    <property type="match status" value="1"/>
</dbReference>
<keyword evidence="1" id="KW-0472">Membrane</keyword>
<protein>
    <submittedName>
        <fullName evidence="2">Uncharacterized protein</fullName>
    </submittedName>
</protein>
<dbReference type="Gene3D" id="1.20.1250.20">
    <property type="entry name" value="MFS general substrate transporter like domains"/>
    <property type="match status" value="1"/>
</dbReference>
<gene>
    <name evidence="2" type="ORF">CDL15_Pgr028722</name>
</gene>
<name>A0A218VWR0_PUNGR</name>
<comment type="caution">
    <text evidence="2">The sequence shown here is derived from an EMBL/GenBank/DDBJ whole genome shotgun (WGS) entry which is preliminary data.</text>
</comment>
<feature type="transmembrane region" description="Helical" evidence="1">
    <location>
        <begin position="287"/>
        <end position="309"/>
    </location>
</feature>